<gene>
    <name evidence="2" type="ORF">ACIOUF_21155</name>
</gene>
<dbReference type="InterPro" id="IPR054075">
    <property type="entry name" value="Gp53-like_C"/>
</dbReference>
<comment type="caution">
    <text evidence="2">The sequence shown here is derived from an EMBL/GenBank/DDBJ whole genome shotgun (WGS) entry which is preliminary data.</text>
</comment>
<dbReference type="Proteomes" id="UP001617296">
    <property type="component" value="Unassembled WGS sequence"/>
</dbReference>
<dbReference type="Gene3D" id="2.60.40.3940">
    <property type="match status" value="1"/>
</dbReference>
<dbReference type="RefSeq" id="WP_401234846.1">
    <property type="nucleotide sequence ID" value="NZ_JBIUVY010000044.1"/>
</dbReference>
<keyword evidence="3" id="KW-1185">Reference proteome</keyword>
<evidence type="ECO:0000259" key="1">
    <source>
        <dbReference type="Pfam" id="PF21882"/>
    </source>
</evidence>
<organism evidence="2 3">
    <name type="scientific">Pseudomonas iridis</name>
    <dbReference type="NCBI Taxonomy" id="2710587"/>
    <lineage>
        <taxon>Bacteria</taxon>
        <taxon>Pseudomonadati</taxon>
        <taxon>Pseudomonadota</taxon>
        <taxon>Gammaproteobacteria</taxon>
        <taxon>Pseudomonadales</taxon>
        <taxon>Pseudomonadaceae</taxon>
        <taxon>Pseudomonas</taxon>
    </lineage>
</organism>
<proteinExistence type="predicted"/>
<protein>
    <submittedName>
        <fullName evidence="2">Gp53-like domain-containing protein</fullName>
    </submittedName>
</protein>
<accession>A0ABW8DNN7</accession>
<sequence length="298" mass="30679">MDYPNSVPSAGLVSGRFVDEDPIAGKPGSLIPASWGNGVTQELLNVIQAAGLTASEAKTDQLLAALRGNRLFATAPQFDNSQTIATTGFVARSGLQFSGFATYVTSTALTAAQVGGVVSFYSGAAITATMPVTTSVMNASTLTILNLGTGVLTINPAANDRIVSSNTVGSLVLGIGDSAQLFRTGGDWRLYGGSVSDRFASVHSGVFGDAGYQRFASGVIEQWGAAVSDANGDVNVVFPIAFPNAFSNIVATHAGGDSAMVILNGNPPANKFGCHLKIRSYLGTVSAGWTVHYQVKGY</sequence>
<feature type="domain" description="Putative tail fiber protein gp53-like C-terminal" evidence="1">
    <location>
        <begin position="214"/>
        <end position="297"/>
    </location>
</feature>
<evidence type="ECO:0000313" key="2">
    <source>
        <dbReference type="EMBL" id="MFJ2288830.1"/>
    </source>
</evidence>
<dbReference type="EMBL" id="JBIUVY010000044">
    <property type="protein sequence ID" value="MFJ2288830.1"/>
    <property type="molecule type" value="Genomic_DNA"/>
</dbReference>
<reference evidence="2 3" key="1">
    <citation type="submission" date="2024-10" db="EMBL/GenBank/DDBJ databases">
        <title>The Natural Products Discovery Center: Release of the First 8490 Sequenced Strains for Exploring Actinobacteria Biosynthetic Diversity.</title>
        <authorList>
            <person name="Kalkreuter E."/>
            <person name="Kautsar S.A."/>
            <person name="Yang D."/>
            <person name="Bader C.D."/>
            <person name="Teijaro C.N."/>
            <person name="Fluegel L."/>
            <person name="Davis C.M."/>
            <person name="Simpson J.R."/>
            <person name="Lauterbach L."/>
            <person name="Steele A.D."/>
            <person name="Gui C."/>
            <person name="Meng S."/>
            <person name="Li G."/>
            <person name="Viehrig K."/>
            <person name="Ye F."/>
            <person name="Su P."/>
            <person name="Kiefer A.F."/>
            <person name="Nichols A."/>
            <person name="Cepeda A.J."/>
            <person name="Yan W."/>
            <person name="Fan B."/>
            <person name="Jiang Y."/>
            <person name="Adhikari A."/>
            <person name="Zheng C.-J."/>
            <person name="Schuster L."/>
            <person name="Cowan T.M."/>
            <person name="Smanski M.J."/>
            <person name="Chevrette M.G."/>
            <person name="De Carvalho L.P.S."/>
            <person name="Shen B."/>
        </authorList>
    </citation>
    <scope>NUCLEOTIDE SEQUENCE [LARGE SCALE GENOMIC DNA]</scope>
    <source>
        <strain evidence="2 3">NPDC087689</strain>
    </source>
</reference>
<dbReference type="Pfam" id="PF21882">
    <property type="entry name" value="Gp53-like_C"/>
    <property type="match status" value="1"/>
</dbReference>
<name>A0ABW8DNN7_9PSED</name>
<evidence type="ECO:0000313" key="3">
    <source>
        <dbReference type="Proteomes" id="UP001617296"/>
    </source>
</evidence>